<dbReference type="Proteomes" id="UP000053593">
    <property type="component" value="Unassembled WGS sequence"/>
</dbReference>
<reference evidence="1 2" key="1">
    <citation type="submission" date="2014-04" db="EMBL/GenBank/DDBJ databases">
        <title>Evolutionary Origins and Diversification of the Mycorrhizal Mutualists.</title>
        <authorList>
            <consortium name="DOE Joint Genome Institute"/>
            <consortium name="Mycorrhizal Genomics Consortium"/>
            <person name="Kohler A."/>
            <person name="Kuo A."/>
            <person name="Nagy L.G."/>
            <person name="Floudas D."/>
            <person name="Copeland A."/>
            <person name="Barry K.W."/>
            <person name="Cichocki N."/>
            <person name="Veneault-Fourrey C."/>
            <person name="LaButti K."/>
            <person name="Lindquist E.A."/>
            <person name="Lipzen A."/>
            <person name="Lundell T."/>
            <person name="Morin E."/>
            <person name="Murat C."/>
            <person name="Riley R."/>
            <person name="Ohm R."/>
            <person name="Sun H."/>
            <person name="Tunlid A."/>
            <person name="Henrissat B."/>
            <person name="Grigoriev I.V."/>
            <person name="Hibbett D.S."/>
            <person name="Martin F."/>
        </authorList>
    </citation>
    <scope>NUCLEOTIDE SEQUENCE [LARGE SCALE GENOMIC DNA]</scope>
    <source>
        <strain evidence="1 2">FD-317 M1</strain>
    </source>
</reference>
<proteinExistence type="predicted"/>
<sequence length="197" mass="23292">MSSAQLKNLIKLILNPFQQWMLNTCPAVIDWLWVLDHDCSLINYWPSFQELYAKDIWTYADQIRQEAAYQNPRVTQTMTDMLFEELTGFVLSFPDAPRYFLSPEIIAKFLWQMDLEGVHLILLHFISTLRAMWDDDNKFECNHPVFGYRERFGKKAWMLQDVYDRQAAVDARAFTLELLITKPDGRIWSVAEGCFTY</sequence>
<dbReference type="HOGENOM" id="CLU_119634_0_0_1"/>
<accession>A0A0D0BIT4</accession>
<dbReference type="AlphaFoldDB" id="A0A0D0BIT4"/>
<name>A0A0D0BIT4_9AGAR</name>
<evidence type="ECO:0000313" key="2">
    <source>
        <dbReference type="Proteomes" id="UP000053593"/>
    </source>
</evidence>
<evidence type="ECO:0000313" key="1">
    <source>
        <dbReference type="EMBL" id="KIK54691.1"/>
    </source>
</evidence>
<protein>
    <submittedName>
        <fullName evidence="1">Uncharacterized protein</fullName>
    </submittedName>
</protein>
<gene>
    <name evidence="1" type="ORF">GYMLUDRAFT_249217</name>
</gene>
<organism evidence="1 2">
    <name type="scientific">Collybiopsis luxurians FD-317 M1</name>
    <dbReference type="NCBI Taxonomy" id="944289"/>
    <lineage>
        <taxon>Eukaryota</taxon>
        <taxon>Fungi</taxon>
        <taxon>Dikarya</taxon>
        <taxon>Basidiomycota</taxon>
        <taxon>Agaricomycotina</taxon>
        <taxon>Agaricomycetes</taxon>
        <taxon>Agaricomycetidae</taxon>
        <taxon>Agaricales</taxon>
        <taxon>Marasmiineae</taxon>
        <taxon>Omphalotaceae</taxon>
        <taxon>Collybiopsis</taxon>
        <taxon>Collybiopsis luxurians</taxon>
    </lineage>
</organism>
<keyword evidence="2" id="KW-1185">Reference proteome</keyword>
<dbReference type="EMBL" id="KN834813">
    <property type="protein sequence ID" value="KIK54691.1"/>
    <property type="molecule type" value="Genomic_DNA"/>
</dbReference>